<dbReference type="AlphaFoldDB" id="A0AAW3JWJ3"/>
<gene>
    <name evidence="1" type="ORF">APZ18_02185</name>
</gene>
<accession>A0AAW3JWJ3</accession>
<comment type="caution">
    <text evidence="1">The sequence shown here is derived from an EMBL/GenBank/DDBJ whole genome shotgun (WGS) entry which is preliminary data.</text>
</comment>
<reference evidence="1 2" key="1">
    <citation type="submission" date="2015-10" db="EMBL/GenBank/DDBJ databases">
        <title>Butyribacter intestini gen. nov., sp. nov., a butyric acid-producing bacterium of the family Lachnospiraceae isolated from the human faeces.</title>
        <authorList>
            <person name="Zou Y."/>
            <person name="Xue W."/>
            <person name="Luo G."/>
            <person name="Lv M."/>
        </authorList>
    </citation>
    <scope>NUCLEOTIDE SEQUENCE [LARGE SCALE GENOMIC DNA]</scope>
    <source>
        <strain evidence="1 2">TF01-11</strain>
    </source>
</reference>
<dbReference type="EMBL" id="LLKB01000001">
    <property type="protein sequence ID" value="KQC86024.1"/>
    <property type="molecule type" value="Genomic_DNA"/>
</dbReference>
<dbReference type="Proteomes" id="UP000050833">
    <property type="component" value="Unassembled WGS sequence"/>
</dbReference>
<dbReference type="RefSeq" id="WP_055941195.1">
    <property type="nucleotide sequence ID" value="NZ_LLKB01000001.1"/>
</dbReference>
<sequence>MLIVALQDDLGHYAIWDTNDKKFLGVNLTVHGAIAKILDNRWTYTYEEAIEKLEHAQPFSEIAAHISVGNFSDEEKTLKEKIHELEEIIDTKLGGWTKDRKYGLSLTELTTALEKADKYDEVEKWLKKEIKYTRKNMPFLYKK</sequence>
<protein>
    <submittedName>
        <fullName evidence="1">Uncharacterized protein</fullName>
    </submittedName>
</protein>
<evidence type="ECO:0000313" key="1">
    <source>
        <dbReference type="EMBL" id="KQC86024.1"/>
    </source>
</evidence>
<name>A0AAW3JWJ3_9FIRM</name>
<proteinExistence type="predicted"/>
<organism evidence="1 2">
    <name type="scientific">Butyribacter intestini</name>
    <dbReference type="NCBI Taxonomy" id="1703332"/>
    <lineage>
        <taxon>Bacteria</taxon>
        <taxon>Bacillati</taxon>
        <taxon>Bacillota</taxon>
        <taxon>Clostridia</taxon>
        <taxon>Lachnospirales</taxon>
        <taxon>Lachnospiraceae</taxon>
        <taxon>Butyribacter</taxon>
    </lineage>
</organism>
<keyword evidence="2" id="KW-1185">Reference proteome</keyword>
<evidence type="ECO:0000313" key="2">
    <source>
        <dbReference type="Proteomes" id="UP000050833"/>
    </source>
</evidence>